<dbReference type="SUPFAM" id="SSF103473">
    <property type="entry name" value="MFS general substrate transporter"/>
    <property type="match status" value="1"/>
</dbReference>
<dbReference type="AlphaFoldDB" id="A0A4S3JVM0"/>
<dbReference type="EMBL" id="SOSA01000017">
    <property type="protein sequence ID" value="THC99494.1"/>
    <property type="molecule type" value="Genomic_DNA"/>
</dbReference>
<dbReference type="Proteomes" id="UP000308092">
    <property type="component" value="Unassembled WGS sequence"/>
</dbReference>
<dbReference type="GO" id="GO:0071916">
    <property type="term" value="F:dipeptide transmembrane transporter activity"/>
    <property type="evidence" value="ECO:0007669"/>
    <property type="project" value="UniProtKB-ARBA"/>
</dbReference>
<evidence type="ECO:0000313" key="9">
    <source>
        <dbReference type="EMBL" id="THC99494.1"/>
    </source>
</evidence>
<gene>
    <name evidence="9" type="ORF">EYZ11_001043</name>
</gene>
<protein>
    <recommendedName>
        <fullName evidence="11">Peptide transporter ptr2</fullName>
    </recommendedName>
</protein>
<keyword evidence="5 8" id="KW-1133">Transmembrane helix</keyword>
<evidence type="ECO:0000313" key="10">
    <source>
        <dbReference type="Proteomes" id="UP000308092"/>
    </source>
</evidence>
<dbReference type="InterPro" id="IPR000109">
    <property type="entry name" value="POT_fam"/>
</dbReference>
<accession>A0A4S3JVM0</accession>
<feature type="transmembrane region" description="Helical" evidence="8">
    <location>
        <begin position="415"/>
        <end position="436"/>
    </location>
</feature>
<feature type="transmembrane region" description="Helical" evidence="8">
    <location>
        <begin position="283"/>
        <end position="305"/>
    </location>
</feature>
<evidence type="ECO:0000256" key="5">
    <source>
        <dbReference type="ARBA" id="ARBA00022989"/>
    </source>
</evidence>
<evidence type="ECO:0000256" key="6">
    <source>
        <dbReference type="ARBA" id="ARBA00023136"/>
    </source>
</evidence>
<dbReference type="Gene3D" id="1.20.1250.20">
    <property type="entry name" value="MFS general substrate transporter like domains"/>
    <property type="match status" value="1"/>
</dbReference>
<dbReference type="InterPro" id="IPR036259">
    <property type="entry name" value="MFS_trans_sf"/>
</dbReference>
<dbReference type="STRING" id="1220188.A0A4S3JVM0"/>
<feature type="transmembrane region" description="Helical" evidence="8">
    <location>
        <begin position="490"/>
        <end position="514"/>
    </location>
</feature>
<keyword evidence="4 8" id="KW-0812">Transmembrane</keyword>
<feature type="region of interest" description="Disordered" evidence="7">
    <location>
        <begin position="1"/>
        <end position="66"/>
    </location>
</feature>
<feature type="transmembrane region" description="Helical" evidence="8">
    <location>
        <begin position="140"/>
        <end position="159"/>
    </location>
</feature>
<feature type="transmembrane region" description="Helical" evidence="8">
    <location>
        <begin position="377"/>
        <end position="395"/>
    </location>
</feature>
<evidence type="ECO:0000256" key="7">
    <source>
        <dbReference type="SAM" id="MobiDB-lite"/>
    </source>
</evidence>
<dbReference type="Pfam" id="PF00854">
    <property type="entry name" value="PTR2"/>
    <property type="match status" value="1"/>
</dbReference>
<feature type="transmembrane region" description="Helical" evidence="8">
    <location>
        <begin position="203"/>
        <end position="226"/>
    </location>
</feature>
<evidence type="ECO:0000256" key="3">
    <source>
        <dbReference type="ARBA" id="ARBA00022448"/>
    </source>
</evidence>
<evidence type="ECO:0000256" key="2">
    <source>
        <dbReference type="ARBA" id="ARBA00005982"/>
    </source>
</evidence>
<dbReference type="GO" id="GO:0005886">
    <property type="term" value="C:plasma membrane"/>
    <property type="evidence" value="ECO:0007669"/>
    <property type="project" value="UniProtKB-ARBA"/>
</dbReference>
<evidence type="ECO:0000256" key="8">
    <source>
        <dbReference type="SAM" id="Phobius"/>
    </source>
</evidence>
<feature type="transmembrane region" description="Helical" evidence="8">
    <location>
        <begin position="553"/>
        <end position="574"/>
    </location>
</feature>
<proteinExistence type="inferred from homology"/>
<organism evidence="9 10">
    <name type="scientific">Aspergillus tanneri</name>
    <dbReference type="NCBI Taxonomy" id="1220188"/>
    <lineage>
        <taxon>Eukaryota</taxon>
        <taxon>Fungi</taxon>
        <taxon>Dikarya</taxon>
        <taxon>Ascomycota</taxon>
        <taxon>Pezizomycotina</taxon>
        <taxon>Eurotiomycetes</taxon>
        <taxon>Eurotiomycetidae</taxon>
        <taxon>Eurotiales</taxon>
        <taxon>Aspergillaceae</taxon>
        <taxon>Aspergillus</taxon>
        <taxon>Aspergillus subgen. Circumdati</taxon>
    </lineage>
</organism>
<dbReference type="VEuPathDB" id="FungiDB:EYZ11_001043"/>
<keyword evidence="6 8" id="KW-0472">Membrane</keyword>
<comment type="caution">
    <text evidence="9">The sequence shown here is derived from an EMBL/GenBank/DDBJ whole genome shotgun (WGS) entry which is preliminary data.</text>
</comment>
<keyword evidence="3" id="KW-0813">Transport</keyword>
<reference evidence="9 10" key="1">
    <citation type="submission" date="2019-03" db="EMBL/GenBank/DDBJ databases">
        <title>The genome sequence of a newly discovered highly antifungal drug resistant Aspergillus species, Aspergillus tanneri NIH 1004.</title>
        <authorList>
            <person name="Mounaud S."/>
            <person name="Singh I."/>
            <person name="Joardar V."/>
            <person name="Pakala S."/>
            <person name="Pakala S."/>
            <person name="Venepally P."/>
            <person name="Hoover J."/>
            <person name="Nierman W."/>
            <person name="Chung J."/>
            <person name="Losada L."/>
        </authorList>
    </citation>
    <scope>NUCLEOTIDE SEQUENCE [LARGE SCALE GENOMIC DNA]</scope>
    <source>
        <strain evidence="9 10">NIH1004</strain>
    </source>
</reference>
<comment type="similarity">
    <text evidence="2">Belongs to the major facilitator superfamily. Proton-dependent oligopeptide transporter (POT/PTR) (TC 2.A.17) family.</text>
</comment>
<dbReference type="FunFam" id="1.20.1250.20:FF:000085">
    <property type="entry name" value="MFS peptide transporter Ptr2"/>
    <property type="match status" value="1"/>
</dbReference>
<sequence>MVSSFTEMGAPTTDDKNTTVASTEAIASMTADPTLGDPEKHANDITASSSTESNDNEYPAPTEEEEKSLRKVAGSLPLVAFSLCFVEFAERASYYGAKTVFSNFIQFPLPEGGNGAGAPPRGTQKTAGALGMGLQASSGLVLLFAFLAYFIPILGGWWADVYVGRYKAICVGVLICGVSHIIQIIGALPVVLHKGTAHSAPPFIISLLLLALGAGIFKPNIAPVVLDQNRHQKAYTKVLKSGEKVIVDPELTSTRTMLLFYGFVNIGAFFMLATTYSEKYVGFWLSFLLAGIIYFLLPILLALAYKKTHRMPPSGNSDLGKAVRVISTALRRNKFQVWRKNFFDAAKPSVLAAHGIQVNWTDKLVDDVRRTLTATEIFFYFPIWVLNDGGIGSVSTNQGASMVTNGVPNDVLNNFNALTIIVAIPLLTYVIYPTITRYGIKFGRISRITAGFILAMISSIISTIVQWRVYETSPCGYYSSTCDDVSPISLWWQIPNSVLGALSECFCNVTAYELAYARSPPSMRGLIMAIFLFMNALSSALGEILIPVTKDPWLLWIWAAPAVALAVQTILFWFRFKHLNDDEYMIDEKDYEPHRGQESSEKKESL</sequence>
<evidence type="ECO:0000256" key="4">
    <source>
        <dbReference type="ARBA" id="ARBA00022692"/>
    </source>
</evidence>
<evidence type="ECO:0000256" key="1">
    <source>
        <dbReference type="ARBA" id="ARBA00004141"/>
    </source>
</evidence>
<name>A0A4S3JVM0_9EURO</name>
<dbReference type="PANTHER" id="PTHR11654">
    <property type="entry name" value="OLIGOPEPTIDE TRANSPORTER-RELATED"/>
    <property type="match status" value="1"/>
</dbReference>
<comment type="subcellular location">
    <subcellularLocation>
        <location evidence="1">Membrane</location>
        <topology evidence="1">Multi-pass membrane protein</topology>
    </subcellularLocation>
</comment>
<feature type="transmembrane region" description="Helical" evidence="8">
    <location>
        <begin position="526"/>
        <end position="547"/>
    </location>
</feature>
<evidence type="ECO:0008006" key="11">
    <source>
        <dbReference type="Google" id="ProtNLM"/>
    </source>
</evidence>
<keyword evidence="10" id="KW-1185">Reference proteome</keyword>
<feature type="transmembrane region" description="Helical" evidence="8">
    <location>
        <begin position="448"/>
        <end position="470"/>
    </location>
</feature>
<feature type="transmembrane region" description="Helical" evidence="8">
    <location>
        <begin position="258"/>
        <end position="277"/>
    </location>
</feature>
<feature type="transmembrane region" description="Helical" evidence="8">
    <location>
        <begin position="171"/>
        <end position="191"/>
    </location>
</feature>